<feature type="region of interest" description="Disordered" evidence="2">
    <location>
        <begin position="1299"/>
        <end position="1356"/>
    </location>
</feature>
<protein>
    <recommendedName>
        <fullName evidence="3">Nucleoprotein TPR/MLP1-2 domain-containing protein</fullName>
    </recommendedName>
</protein>
<dbReference type="GO" id="GO:0005643">
    <property type="term" value="C:nuclear pore"/>
    <property type="evidence" value="ECO:0007669"/>
    <property type="project" value="TreeGrafter"/>
</dbReference>
<feature type="compositionally biased region" description="Low complexity" evidence="2">
    <location>
        <begin position="1528"/>
        <end position="1542"/>
    </location>
</feature>
<feature type="compositionally biased region" description="Basic and acidic residues" evidence="2">
    <location>
        <begin position="1421"/>
        <end position="1432"/>
    </location>
</feature>
<feature type="compositionally biased region" description="Polar residues" evidence="2">
    <location>
        <begin position="1691"/>
        <end position="1703"/>
    </location>
</feature>
<feature type="region of interest" description="Disordered" evidence="2">
    <location>
        <begin position="536"/>
        <end position="557"/>
    </location>
</feature>
<feature type="compositionally biased region" description="Low complexity" evidence="2">
    <location>
        <begin position="1314"/>
        <end position="1325"/>
    </location>
</feature>
<dbReference type="Pfam" id="PF07926">
    <property type="entry name" value="TPR_MLP1_2"/>
    <property type="match status" value="1"/>
</dbReference>
<feature type="coiled-coil region" evidence="1">
    <location>
        <begin position="226"/>
        <end position="309"/>
    </location>
</feature>
<organism evidence="4 5">
    <name type="scientific">Diversispora epigaea</name>
    <dbReference type="NCBI Taxonomy" id="1348612"/>
    <lineage>
        <taxon>Eukaryota</taxon>
        <taxon>Fungi</taxon>
        <taxon>Fungi incertae sedis</taxon>
        <taxon>Mucoromycota</taxon>
        <taxon>Glomeromycotina</taxon>
        <taxon>Glomeromycetes</taxon>
        <taxon>Diversisporales</taxon>
        <taxon>Diversisporaceae</taxon>
        <taxon>Diversispora</taxon>
    </lineage>
</organism>
<evidence type="ECO:0000256" key="1">
    <source>
        <dbReference type="SAM" id="Coils"/>
    </source>
</evidence>
<dbReference type="Proteomes" id="UP000266861">
    <property type="component" value="Unassembled WGS sequence"/>
</dbReference>
<feature type="compositionally biased region" description="Basic and acidic residues" evidence="2">
    <location>
        <begin position="1715"/>
        <end position="1731"/>
    </location>
</feature>
<dbReference type="PANTHER" id="PTHR18898">
    <property type="entry name" value="NUCLEOPROTEIN TPR-RELATED"/>
    <property type="match status" value="1"/>
</dbReference>
<feature type="coiled-coil region" evidence="1">
    <location>
        <begin position="480"/>
        <end position="528"/>
    </location>
</feature>
<dbReference type="GO" id="GO:0017056">
    <property type="term" value="F:structural constituent of nuclear pore"/>
    <property type="evidence" value="ECO:0007669"/>
    <property type="project" value="TreeGrafter"/>
</dbReference>
<evidence type="ECO:0000313" key="4">
    <source>
        <dbReference type="EMBL" id="RHZ83072.1"/>
    </source>
</evidence>
<feature type="compositionally biased region" description="Polar residues" evidence="2">
    <location>
        <begin position="1479"/>
        <end position="1488"/>
    </location>
</feature>
<feature type="compositionally biased region" description="Polar residues" evidence="2">
    <location>
        <begin position="536"/>
        <end position="553"/>
    </location>
</feature>
<dbReference type="STRING" id="1348612.A0A397J7Q4"/>
<feature type="coiled-coil region" evidence="1">
    <location>
        <begin position="33"/>
        <end position="60"/>
    </location>
</feature>
<feature type="compositionally biased region" description="Low complexity" evidence="2">
    <location>
        <begin position="1603"/>
        <end position="1659"/>
    </location>
</feature>
<feature type="domain" description="Nucleoprotein TPR/MLP1-2" evidence="3">
    <location>
        <begin position="913"/>
        <end position="1017"/>
    </location>
</feature>
<proteinExistence type="predicted"/>
<feature type="region of interest" description="Disordered" evidence="2">
    <location>
        <begin position="1603"/>
        <end position="1758"/>
    </location>
</feature>
<feature type="compositionally biased region" description="Pro residues" evidence="2">
    <location>
        <begin position="1543"/>
        <end position="1563"/>
    </location>
</feature>
<gene>
    <name evidence="4" type="ORF">Glove_99g189</name>
</gene>
<evidence type="ECO:0000256" key="2">
    <source>
        <dbReference type="SAM" id="MobiDB-lite"/>
    </source>
</evidence>
<dbReference type="EMBL" id="PQFF01000092">
    <property type="protein sequence ID" value="RHZ83072.1"/>
    <property type="molecule type" value="Genomic_DNA"/>
</dbReference>
<evidence type="ECO:0000313" key="5">
    <source>
        <dbReference type="Proteomes" id="UP000266861"/>
    </source>
</evidence>
<feature type="region of interest" description="Disordered" evidence="2">
    <location>
        <begin position="1409"/>
        <end position="1581"/>
    </location>
</feature>
<name>A0A397J7Q4_9GLOM</name>
<dbReference type="InterPro" id="IPR012929">
    <property type="entry name" value="Nucleoprot-TPR/MLP1-2_dom"/>
</dbReference>
<feature type="coiled-coil region" evidence="1">
    <location>
        <begin position="364"/>
        <end position="419"/>
    </location>
</feature>
<feature type="compositionally biased region" description="Polar residues" evidence="2">
    <location>
        <begin position="1434"/>
        <end position="1448"/>
    </location>
</feature>
<feature type="coiled-coil region" evidence="1">
    <location>
        <begin position="571"/>
        <end position="619"/>
    </location>
</feature>
<reference evidence="4 5" key="1">
    <citation type="submission" date="2018-08" db="EMBL/GenBank/DDBJ databases">
        <title>Genome and evolution of the arbuscular mycorrhizal fungus Diversispora epigaea (formerly Glomus versiforme) and its bacterial endosymbionts.</title>
        <authorList>
            <person name="Sun X."/>
            <person name="Fei Z."/>
            <person name="Harrison M."/>
        </authorList>
    </citation>
    <scope>NUCLEOTIDE SEQUENCE [LARGE SCALE GENOMIC DNA]</scope>
    <source>
        <strain evidence="4 5">IT104</strain>
    </source>
</reference>
<feature type="compositionally biased region" description="Basic and acidic residues" evidence="2">
    <location>
        <begin position="1326"/>
        <end position="1356"/>
    </location>
</feature>
<dbReference type="GO" id="GO:0006406">
    <property type="term" value="P:mRNA export from nucleus"/>
    <property type="evidence" value="ECO:0007669"/>
    <property type="project" value="TreeGrafter"/>
</dbReference>
<comment type="caution">
    <text evidence="4">The sequence shown here is derived from an EMBL/GenBank/DDBJ whole genome shotgun (WGS) entry which is preliminary data.</text>
</comment>
<feature type="compositionally biased region" description="Low complexity" evidence="2">
    <location>
        <begin position="1564"/>
        <end position="1581"/>
    </location>
</feature>
<accession>A0A397J7Q4</accession>
<evidence type="ECO:0000259" key="3">
    <source>
        <dbReference type="Pfam" id="PF07926"/>
    </source>
</evidence>
<sequence>MSELSVRDEEIEQLRQEITLIRNSNEQRFHEYNVETRRLITEAENEKNKAISESKTANEALDKLHMDLAFLEKSLQEEKEGRLKLLSLTYEKNLPEDDEDQTKILHSQYQKHMSELQNELQVVKINENQLKDQLSITITEKESLRDQLNSMEKDLKQWQNLTKSTSESKNAEIESLNLKIENLTVEYEKTRHQASHFEIAYKDQVTITQRTQNESSDREKHYNNVLEKLTNETLSLKKLNELYEKQQENDKQKIEGAEMEINSLKSSLNNKEVINSMLVEETNKLKEGIKNLEEEKQRLNELFAVESGSPIEQALRHKGKSIINMYDEYTQLQEQFLQQRKINHELTQVMTTFKFEIENYVPYVNQKNEECNRLLEENNIISEQLTTINSKIQQINKQLEDALADNKKLNDQTNQLQLEKEMYLNHNIALIRQIEELRKGGGPNSPIIVQNGDELPRDLKELYKFCFDLKSSKYFLLDRVKNLEKDLESMQSVLDIKESENQNNILETKRLQACLQQLNAQIETSERDHAHRNSLISRASPSNSQNNSFSVSDKSFGEKSKGDYNNLKKRYEIAMEELTVREETIKKLNKELGALRYECKKSSIECKNLEERYSILNDRSMSKDNECNDLRRILLETQQLNESMESRLIMTERDKSDLVIQLEDLKKELDTRQSKWEELQTRFNTEIDSLVASKNKRNEITKEVQSLTDDKERLNNDIGKAQENLSTAEIKIENLQQQINDLNEKNSLEMLKLTDENAKLIEKNKDFQQEIEKIQEENKVHSEAIDAKVKEIEKCKEQLVIFESNEQGVKISKLKSELETFQKENEQLLEDSKKLKELCDKYKADVNENNKLYYELKTATDKERDENTALIKKLQEEIPPIKEELNKKVEELESKTQDLLVANEELSKIMGLLNEANNNLNAKEKYYNDELDKQKNILEEVRNNYNRELIAHAACVQNLNELNDKNTQLNADLENLKNQLHQSESTLKTEKEHLENTLLEAQNRCKELENENNLLHGYFDTHVTEKTPTEQIISLLRRDKEKLATQLEIVTQQGERYKAQLDQSQKSLNEVHELLNQEREKFEKSESLEQRKAELQAKDSQMKILNESNKTLRAECTKFEVVVSNLQASLKNSEEKIITLEAQAQTLDREKNEALQEVEIIKNDNERWNARFQSILQKYGINDPAELQNLKENLKTLTENLKTCTEEKDKFKAEYTKLKNDYGLLRKQCESLRASAIRFKTRAEQLDKDKAQFTQEKTQLTQEFTQATQEKTQLTQENLKLEKEKAQLTQDLQKEKATVERARKQFSHIQKTNQQKLESQTQSSEQSKKELEDFKQQNQEASKKLEESEQQKQELTKELKEMNKKWEEILKELKEEREKSVEYMRIKAQESMFSSKIKRLEAEKEILIQKLQPPSLMDVDGSEKSTTIDRPPEASTQLPLEIPSSTPQIVIEPPTSIEDNKLESQVSEANVPSRRSDDSSNAEQTSPIPTSNSSALAPAPTPTPTLVSVSTPVTAPTPTTTPVPTSTPAPVSVPTLTSTPAPMTAPTPTSTPAPVSIPTPTTAPTPVNTPSSASAPSSTSTLIPISLPIPVIVSSSVPALVTTSVPTSSAPSPATSPRSPVSTPASHVSTIAPSTASVSASPASATVSVPPAPTTSTIPAPIPTTPSSPITVPREKPPVKLQRKRMMVIPSTATPEGQQSTKSLVPMEVEPTTLGKHERESENDETEKPENEPGSPPPEVTSGDDSNPNKKSKIDSSQ</sequence>
<dbReference type="GO" id="GO:0006606">
    <property type="term" value="P:protein import into nucleus"/>
    <property type="evidence" value="ECO:0007669"/>
    <property type="project" value="InterPro"/>
</dbReference>
<feature type="compositionally biased region" description="Low complexity" evidence="2">
    <location>
        <begin position="1489"/>
        <end position="1518"/>
    </location>
</feature>
<keyword evidence="5" id="KW-1185">Reference proteome</keyword>
<feature type="coiled-coil region" evidence="1">
    <location>
        <begin position="106"/>
        <end position="193"/>
    </location>
</feature>
<dbReference type="PANTHER" id="PTHR18898:SF2">
    <property type="entry name" value="NUCLEOPROTEIN TPR"/>
    <property type="match status" value="1"/>
</dbReference>
<feature type="coiled-coil region" evidence="1">
    <location>
        <begin position="648"/>
        <end position="845"/>
    </location>
</feature>
<keyword evidence="1" id="KW-0175">Coiled coil</keyword>
<dbReference type="OrthoDB" id="2419250at2759"/>